<keyword evidence="2" id="KW-0677">Repeat</keyword>
<dbReference type="Pfam" id="PF01344">
    <property type="entry name" value="Kelch_1"/>
    <property type="match status" value="2"/>
</dbReference>
<dbReference type="CTD" id="9920"/>
<dbReference type="AlphaFoldDB" id="F6VM07"/>
<dbReference type="InterPro" id="IPR006652">
    <property type="entry name" value="Kelch_1"/>
</dbReference>
<evidence type="ECO:0000259" key="4">
    <source>
        <dbReference type="PROSITE" id="PS50097"/>
    </source>
</evidence>
<dbReference type="InParanoid" id="F6VM07"/>
<dbReference type="KEGG" id="oaa:100074092"/>
<dbReference type="SMART" id="SM00225">
    <property type="entry name" value="BTB"/>
    <property type="match status" value="1"/>
</dbReference>
<dbReference type="InterPro" id="IPR000210">
    <property type="entry name" value="BTB/POZ_dom"/>
</dbReference>
<dbReference type="FunCoup" id="F6VM07">
    <property type="interactions" value="60"/>
</dbReference>
<feature type="compositionally biased region" description="Acidic residues" evidence="3">
    <location>
        <begin position="43"/>
        <end position="72"/>
    </location>
</feature>
<feature type="compositionally biased region" description="Basic and acidic residues" evidence="3">
    <location>
        <begin position="528"/>
        <end position="546"/>
    </location>
</feature>
<dbReference type="Proteomes" id="UP000002279">
    <property type="component" value="Chromosome X1"/>
</dbReference>
<reference evidence="5 6" key="1">
    <citation type="journal article" date="2008" name="Nature">
        <title>Genome analysis of the platypus reveals unique signatures of evolution.</title>
        <authorList>
            <person name="Warren W.C."/>
            <person name="Hillier L.W."/>
            <person name="Marshall Graves J.A."/>
            <person name="Birney E."/>
            <person name="Ponting C.P."/>
            <person name="Grutzner F."/>
            <person name="Belov K."/>
            <person name="Miller W."/>
            <person name="Clarke L."/>
            <person name="Chinwalla A.T."/>
            <person name="Yang S.P."/>
            <person name="Heger A."/>
            <person name="Locke D.P."/>
            <person name="Miethke P."/>
            <person name="Waters P.D."/>
            <person name="Veyrunes F."/>
            <person name="Fulton L."/>
            <person name="Fulton B."/>
            <person name="Graves T."/>
            <person name="Wallis J."/>
            <person name="Puente X.S."/>
            <person name="Lopez-Otin C."/>
            <person name="Ordonez G.R."/>
            <person name="Eichler E.E."/>
            <person name="Chen L."/>
            <person name="Cheng Z."/>
            <person name="Deakin J.E."/>
            <person name="Alsop A."/>
            <person name="Thompson K."/>
            <person name="Kirby P."/>
            <person name="Papenfuss A.T."/>
            <person name="Wakefield M.J."/>
            <person name="Olender T."/>
            <person name="Lancet D."/>
            <person name="Huttley G.A."/>
            <person name="Smit A.F."/>
            <person name="Pask A."/>
            <person name="Temple-Smith P."/>
            <person name="Batzer M.A."/>
            <person name="Walker J.A."/>
            <person name="Konkel M.K."/>
            <person name="Harris R.S."/>
            <person name="Whittington C.M."/>
            <person name="Wong E.S."/>
            <person name="Gemmell N.J."/>
            <person name="Buschiazzo E."/>
            <person name="Vargas Jentzsch I.M."/>
            <person name="Merkel A."/>
            <person name="Schmitz J."/>
            <person name="Zemann A."/>
            <person name="Churakov G."/>
            <person name="Kriegs J.O."/>
            <person name="Brosius J."/>
            <person name="Murchison E.P."/>
            <person name="Sachidanandam R."/>
            <person name="Smith C."/>
            <person name="Hannon G.J."/>
            <person name="Tsend-Ayush E."/>
            <person name="McMillan D."/>
            <person name="Attenborough R."/>
            <person name="Rens W."/>
            <person name="Ferguson-Smith M."/>
            <person name="Lefevre C.M."/>
            <person name="Sharp J.A."/>
            <person name="Nicholas K.R."/>
            <person name="Ray D.A."/>
            <person name="Kube M."/>
            <person name="Reinhardt R."/>
            <person name="Pringle T.H."/>
            <person name="Taylor J."/>
            <person name="Jones R.C."/>
            <person name="Nixon B."/>
            <person name="Dacheux J.L."/>
            <person name="Niwa H."/>
            <person name="Sekita Y."/>
            <person name="Huang X."/>
            <person name="Stark A."/>
            <person name="Kheradpour P."/>
            <person name="Kellis M."/>
            <person name="Flicek P."/>
            <person name="Chen Y."/>
            <person name="Webber C."/>
            <person name="Hardison R."/>
            <person name="Nelson J."/>
            <person name="Hallsworth-Pepin K."/>
            <person name="Delehaunty K."/>
            <person name="Markovic C."/>
            <person name="Minx P."/>
            <person name="Feng Y."/>
            <person name="Kremitzki C."/>
            <person name="Mitreva M."/>
            <person name="Glasscock J."/>
            <person name="Wylie T."/>
            <person name="Wohldmann P."/>
            <person name="Thiru P."/>
            <person name="Nhan M.N."/>
            <person name="Pohl C.S."/>
            <person name="Smith S.M."/>
            <person name="Hou S."/>
            <person name="Nefedov M."/>
            <person name="de Jong P.J."/>
            <person name="Renfree M.B."/>
            <person name="Mardis E.R."/>
            <person name="Wilson R.K."/>
        </authorList>
    </citation>
    <scope>NUCLEOTIDE SEQUENCE [LARGE SCALE GENOMIC DNA]</scope>
    <source>
        <strain evidence="5 6">Glennie</strain>
    </source>
</reference>
<keyword evidence="1" id="KW-0880">Kelch repeat</keyword>
<dbReference type="OrthoDB" id="45365at2759"/>
<feature type="compositionally biased region" description="Low complexity" evidence="3">
    <location>
        <begin position="241"/>
        <end position="264"/>
    </location>
</feature>
<feature type="region of interest" description="Disordered" evidence="3">
    <location>
        <begin position="527"/>
        <end position="588"/>
    </location>
</feature>
<feature type="region of interest" description="Disordered" evidence="3">
    <location>
        <begin position="1"/>
        <end position="72"/>
    </location>
</feature>
<dbReference type="Ensembl" id="ENSOANT00000022281.2">
    <property type="protein sequence ID" value="ENSOANP00000022277.2"/>
    <property type="gene ID" value="ENSOANG00000014122.2"/>
</dbReference>
<dbReference type="InterPro" id="IPR052310">
    <property type="entry name" value="Kelch/BTB_domain_protein"/>
</dbReference>
<dbReference type="Pfam" id="PF00651">
    <property type="entry name" value="BTB"/>
    <property type="match status" value="1"/>
</dbReference>
<dbReference type="HOGENOM" id="CLU_020313_2_0_1"/>
<protein>
    <submittedName>
        <fullName evidence="5">Kelch repeat and BTB domain containing 11</fullName>
    </submittedName>
</protein>
<reference evidence="5" key="3">
    <citation type="submission" date="2025-09" db="UniProtKB">
        <authorList>
            <consortium name="Ensembl"/>
        </authorList>
    </citation>
    <scope>IDENTIFICATION</scope>
    <source>
        <strain evidence="5">Glennie</strain>
    </source>
</reference>
<keyword evidence="6" id="KW-1185">Reference proteome</keyword>
<accession>F6VM07</accession>
<feature type="domain" description="BTB" evidence="4">
    <location>
        <begin position="73"/>
        <end position="133"/>
    </location>
</feature>
<dbReference type="GeneID" id="100074092"/>
<dbReference type="PANTHER" id="PTHR45972:SF3">
    <property type="entry name" value="KELCH REPEAT AND BTB DOMAIN-CONTAINING PROTEIN 11"/>
    <property type="match status" value="1"/>
</dbReference>
<gene>
    <name evidence="5" type="primary">KBTBD11</name>
</gene>
<proteinExistence type="predicted"/>
<dbReference type="SUPFAM" id="SSF54695">
    <property type="entry name" value="POZ domain"/>
    <property type="match status" value="1"/>
</dbReference>
<organism evidence="5 6">
    <name type="scientific">Ornithorhynchus anatinus</name>
    <name type="common">Duckbill platypus</name>
    <dbReference type="NCBI Taxonomy" id="9258"/>
    <lineage>
        <taxon>Eukaryota</taxon>
        <taxon>Metazoa</taxon>
        <taxon>Chordata</taxon>
        <taxon>Craniata</taxon>
        <taxon>Vertebrata</taxon>
        <taxon>Euteleostomi</taxon>
        <taxon>Mammalia</taxon>
        <taxon>Monotremata</taxon>
        <taxon>Ornithorhynchidae</taxon>
        <taxon>Ornithorhynchus</taxon>
    </lineage>
</organism>
<dbReference type="GeneTree" id="ENSGT00940000161983"/>
<evidence type="ECO:0000313" key="5">
    <source>
        <dbReference type="Ensembl" id="ENSOANP00000022277.2"/>
    </source>
</evidence>
<dbReference type="Gene3D" id="3.30.710.10">
    <property type="entry name" value="Potassium Channel Kv1.1, Chain A"/>
    <property type="match status" value="1"/>
</dbReference>
<dbReference type="InterPro" id="IPR011333">
    <property type="entry name" value="SKP1/BTB/POZ_sf"/>
</dbReference>
<name>F6VM07_ORNAN</name>
<evidence type="ECO:0000313" key="6">
    <source>
        <dbReference type="Proteomes" id="UP000002279"/>
    </source>
</evidence>
<dbReference type="Gene3D" id="2.120.10.80">
    <property type="entry name" value="Kelch-type beta propeller"/>
    <property type="match status" value="1"/>
</dbReference>
<evidence type="ECO:0000256" key="1">
    <source>
        <dbReference type="ARBA" id="ARBA00022441"/>
    </source>
</evidence>
<reference evidence="5" key="2">
    <citation type="submission" date="2025-08" db="UniProtKB">
        <authorList>
            <consortium name="Ensembl"/>
        </authorList>
    </citation>
    <scope>IDENTIFICATION</scope>
    <source>
        <strain evidence="5">Glennie</strain>
    </source>
</reference>
<dbReference type="InterPro" id="IPR015915">
    <property type="entry name" value="Kelch-typ_b-propeller"/>
</dbReference>
<dbReference type="PROSITE" id="PS50097">
    <property type="entry name" value="BTB"/>
    <property type="match status" value="1"/>
</dbReference>
<dbReference type="RefSeq" id="XP_028907389.1">
    <property type="nucleotide sequence ID" value="XM_029051556.1"/>
</dbReference>
<dbReference type="OMA" id="AYKYMSD"/>
<evidence type="ECO:0000256" key="3">
    <source>
        <dbReference type="SAM" id="MobiDB-lite"/>
    </source>
</evidence>
<feature type="compositionally biased region" description="Low complexity" evidence="3">
    <location>
        <begin position="10"/>
        <end position="30"/>
    </location>
</feature>
<evidence type="ECO:0000256" key="2">
    <source>
        <dbReference type="ARBA" id="ARBA00022737"/>
    </source>
</evidence>
<dbReference type="SMART" id="SM00612">
    <property type="entry name" value="Kelch"/>
    <property type="match status" value="3"/>
</dbReference>
<dbReference type="RefSeq" id="XP_028907390.1">
    <property type="nucleotide sequence ID" value="XM_029051557.2"/>
</dbReference>
<dbReference type="SUPFAM" id="SSF117281">
    <property type="entry name" value="Kelch motif"/>
    <property type="match status" value="1"/>
</dbReference>
<sequence>MESPGEPCASPDSGGESGTPGTSSPPVGRGIRPGGDRDPVQGADDDDDDTEPPPEQEGEEEEELGEVMEGQEPDLVIEVSGRRVRAHRAVLAAKSDYFRARRSREVVRVKGVSWAALRLLLGYLYSGRLGPVRPDTAAELVGAARVLQVPCALPRATDALRAHLGLDNCLQLLALAKEQRLRDLREATYRFMSDQFLRVLREPGLYGRLGAQERDLILRRRTDGARRCLLLADLPDRALEPGSRSRPQSRPQSPRRSPSRSRPGSPSPADPADAGSRIFAFQPDTRDWRCLTRLPEGAGGRGCALCVLYNYLFVAGGVLPGGEGDGASNGGPSNKVFCYNPASDDWSAVRPMLQARAQLRLLALDGYLYAVGGECLLSVERYDPRADRWSAVAPLPRGAFAVAHEAATCRGAIYVSGGSLFYRLLKYDPRLDEWQECPASGGRHRRSADMVALDGSLYRFDLAGAAAGAVGGPGVDVSRYHCLAKRWTPCATDLRLPGGPPGPPTFRCAALDGAIYCVGRAGAWRFRPGPDDDRPGAHDGDRRAGFEPEPLPVPGDARGLLLPFVLALPDRPDRDQPDSGGEAPGSGE</sequence>
<dbReference type="Bgee" id="ENSOANG00000014122">
    <property type="expression patterns" value="Expressed in endometrium and 7 other cell types or tissues"/>
</dbReference>
<dbReference type="PANTHER" id="PTHR45972">
    <property type="entry name" value="BTB_2 DOMAIN-CONTAINING PROTEIN"/>
    <property type="match status" value="1"/>
</dbReference>
<feature type="region of interest" description="Disordered" evidence="3">
    <location>
        <begin position="239"/>
        <end position="276"/>
    </location>
</feature>